<dbReference type="Gene3D" id="3.40.50.360">
    <property type="match status" value="1"/>
</dbReference>
<name>A0ABZ3IQV6_9FIRM</name>
<dbReference type="Proteomes" id="UP000216752">
    <property type="component" value="Chromosome"/>
</dbReference>
<dbReference type="InterPro" id="IPR005025">
    <property type="entry name" value="FMN_Rdtase-like_dom"/>
</dbReference>
<organism evidence="4 5">
    <name type="scientific">Sporomusa silvacetica DSM 10669</name>
    <dbReference type="NCBI Taxonomy" id="1123289"/>
    <lineage>
        <taxon>Bacteria</taxon>
        <taxon>Bacillati</taxon>
        <taxon>Bacillota</taxon>
        <taxon>Negativicutes</taxon>
        <taxon>Selenomonadales</taxon>
        <taxon>Sporomusaceae</taxon>
        <taxon>Sporomusa</taxon>
    </lineage>
</organism>
<evidence type="ECO:0000256" key="1">
    <source>
        <dbReference type="ARBA" id="ARBA00022630"/>
    </source>
</evidence>
<dbReference type="Pfam" id="PF03358">
    <property type="entry name" value="FMN_red"/>
    <property type="match status" value="1"/>
</dbReference>
<keyword evidence="5" id="KW-1185">Reference proteome</keyword>
<evidence type="ECO:0000313" key="5">
    <source>
        <dbReference type="Proteomes" id="UP000216752"/>
    </source>
</evidence>
<dbReference type="InterPro" id="IPR029039">
    <property type="entry name" value="Flavoprotein-like_sf"/>
</dbReference>
<dbReference type="InterPro" id="IPR051796">
    <property type="entry name" value="ISF_SsuE-like"/>
</dbReference>
<dbReference type="PANTHER" id="PTHR43278">
    <property type="entry name" value="NAD(P)H-DEPENDENT FMN-CONTAINING OXIDOREDUCTASE YWQN-RELATED"/>
    <property type="match status" value="1"/>
</dbReference>
<dbReference type="RefSeq" id="WP_094606177.1">
    <property type="nucleotide sequence ID" value="NZ_CP155573.1"/>
</dbReference>
<keyword evidence="2" id="KW-0288">FMN</keyword>
<evidence type="ECO:0000256" key="2">
    <source>
        <dbReference type="ARBA" id="ARBA00022643"/>
    </source>
</evidence>
<protein>
    <submittedName>
        <fullName evidence="4">NAD(P)H-dependent FMN-containing oxidoreductase YwqN</fullName>
        <ecNumber evidence="4">1.-.-.-</ecNumber>
    </submittedName>
</protein>
<evidence type="ECO:0000259" key="3">
    <source>
        <dbReference type="Pfam" id="PF03358"/>
    </source>
</evidence>
<dbReference type="GO" id="GO:0016491">
    <property type="term" value="F:oxidoreductase activity"/>
    <property type="evidence" value="ECO:0007669"/>
    <property type="project" value="UniProtKB-KW"/>
</dbReference>
<reference evidence="4" key="1">
    <citation type="submission" date="2024-05" db="EMBL/GenBank/DDBJ databases">
        <title>Isolation and characterization of Sporomusa carbonis sp. nov., a carboxydotrophic hydrogenogen in the genus of Sporomusa isolated from a charcoal burning pile.</title>
        <authorList>
            <person name="Boeer T."/>
            <person name="Rosenbaum F."/>
            <person name="Eysell L."/>
            <person name="Mueller V."/>
            <person name="Daniel R."/>
            <person name="Poehlein A."/>
        </authorList>
    </citation>
    <scope>NUCLEOTIDE SEQUENCE [LARGE SCALE GENOMIC DNA]</scope>
    <source>
        <strain evidence="4">DSM 10669</strain>
    </source>
</reference>
<sequence length="178" mass="19865">MSKKILILSGSPREEGNSDVLCEQFKQGAQEAGHKVEKIFINDKKIHACVACYACRGNGTCAFKDDMAEILEKMVQADVIVLASPVYFYSINGQIKILIDRTVARYTEIRNKELYYIITAADTSIPMMQRSIECFRGFADCLGGSQEKGIVYGVGAWNKGEIQKTKAMQEAFEMGRRA</sequence>
<evidence type="ECO:0000313" key="4">
    <source>
        <dbReference type="EMBL" id="XFO67799.1"/>
    </source>
</evidence>
<keyword evidence="4" id="KW-0560">Oxidoreductase</keyword>
<accession>A0ABZ3IQV6</accession>
<keyword evidence="1" id="KW-0285">Flavoprotein</keyword>
<dbReference type="SUPFAM" id="SSF52218">
    <property type="entry name" value="Flavoproteins"/>
    <property type="match status" value="1"/>
</dbReference>
<dbReference type="EC" id="1.-.-.-" evidence="4"/>
<proteinExistence type="predicted"/>
<dbReference type="PANTHER" id="PTHR43278:SF4">
    <property type="entry name" value="NAD(P)H-DEPENDENT FMN-CONTAINING OXIDOREDUCTASE YWQN-RELATED"/>
    <property type="match status" value="1"/>
</dbReference>
<gene>
    <name evidence="4" type="primary">ywqN</name>
    <name evidence="4" type="ORF">SPSIL_040180</name>
</gene>
<feature type="domain" description="NADPH-dependent FMN reductase-like" evidence="3">
    <location>
        <begin position="4"/>
        <end position="121"/>
    </location>
</feature>
<dbReference type="EMBL" id="CP155573">
    <property type="protein sequence ID" value="XFO67799.1"/>
    <property type="molecule type" value="Genomic_DNA"/>
</dbReference>